<dbReference type="CDD" id="cd09823">
    <property type="entry name" value="peroxinectin_like"/>
    <property type="match status" value="1"/>
</dbReference>
<reference evidence="9" key="1">
    <citation type="submission" date="2021-06" db="EMBL/GenBank/DDBJ databases">
        <authorList>
            <person name="Hodson N. C."/>
            <person name="Mongue J. A."/>
            <person name="Jaron S. K."/>
        </authorList>
    </citation>
    <scope>NUCLEOTIDE SEQUENCE</scope>
</reference>
<evidence type="ECO:0000256" key="1">
    <source>
        <dbReference type="ARBA" id="ARBA00004613"/>
    </source>
</evidence>
<feature type="compositionally biased region" description="Acidic residues" evidence="7">
    <location>
        <begin position="925"/>
        <end position="939"/>
    </location>
</feature>
<feature type="non-terminal residue" evidence="9">
    <location>
        <position position="1"/>
    </location>
</feature>
<keyword evidence="10" id="KW-1185">Reference proteome</keyword>
<evidence type="ECO:0000313" key="10">
    <source>
        <dbReference type="Proteomes" id="UP000708208"/>
    </source>
</evidence>
<organism evidence="9 10">
    <name type="scientific">Allacma fusca</name>
    <dbReference type="NCBI Taxonomy" id="39272"/>
    <lineage>
        <taxon>Eukaryota</taxon>
        <taxon>Metazoa</taxon>
        <taxon>Ecdysozoa</taxon>
        <taxon>Arthropoda</taxon>
        <taxon>Hexapoda</taxon>
        <taxon>Collembola</taxon>
        <taxon>Symphypleona</taxon>
        <taxon>Sminthuridae</taxon>
        <taxon>Allacma</taxon>
    </lineage>
</organism>
<dbReference type="PANTHER" id="PTHR11475:SF141">
    <property type="entry name" value="CARDINAL"/>
    <property type="match status" value="1"/>
</dbReference>
<dbReference type="OrthoDB" id="823504at2759"/>
<feature type="region of interest" description="Disordered" evidence="7">
    <location>
        <begin position="914"/>
        <end position="1044"/>
    </location>
</feature>
<comment type="caution">
    <text evidence="9">The sequence shown here is derived from an EMBL/GenBank/DDBJ whole genome shotgun (WGS) entry which is preliminary data.</text>
</comment>
<keyword evidence="3" id="KW-0560">Oxidoreductase</keyword>
<dbReference type="GO" id="GO:0004601">
    <property type="term" value="F:peroxidase activity"/>
    <property type="evidence" value="ECO:0007669"/>
    <property type="project" value="UniProtKB-KW"/>
</dbReference>
<dbReference type="AlphaFoldDB" id="A0A8J2JAX9"/>
<dbReference type="PANTHER" id="PTHR11475">
    <property type="entry name" value="OXIDASE/PEROXIDASE"/>
    <property type="match status" value="1"/>
</dbReference>
<comment type="subcellular location">
    <subcellularLocation>
        <location evidence="1">Secreted</location>
    </subcellularLocation>
</comment>
<evidence type="ECO:0000256" key="8">
    <source>
        <dbReference type="SAM" id="Phobius"/>
    </source>
</evidence>
<dbReference type="FunFam" id="1.10.640.10:FF:000003">
    <property type="entry name" value="chorion peroxidase"/>
    <property type="match status" value="1"/>
</dbReference>
<keyword evidence="8" id="KW-0812">Transmembrane</keyword>
<dbReference type="Pfam" id="PF03098">
    <property type="entry name" value="An_peroxidase"/>
    <property type="match status" value="1"/>
</dbReference>
<feature type="region of interest" description="Disordered" evidence="7">
    <location>
        <begin position="44"/>
        <end position="63"/>
    </location>
</feature>
<evidence type="ECO:0000256" key="6">
    <source>
        <dbReference type="PIRSR" id="PIRSR619791-2"/>
    </source>
</evidence>
<evidence type="ECO:0000313" key="9">
    <source>
        <dbReference type="EMBL" id="CAG7716875.1"/>
    </source>
</evidence>
<feature type="compositionally biased region" description="Polar residues" evidence="7">
    <location>
        <begin position="914"/>
        <end position="923"/>
    </location>
</feature>
<evidence type="ECO:0000256" key="7">
    <source>
        <dbReference type="SAM" id="MobiDB-lite"/>
    </source>
</evidence>
<keyword evidence="6" id="KW-0479">Metal-binding</keyword>
<feature type="binding site" description="axial binding residue" evidence="6">
    <location>
        <position position="667"/>
    </location>
    <ligand>
        <name>heme b</name>
        <dbReference type="ChEBI" id="CHEBI:60344"/>
    </ligand>
    <ligandPart>
        <name>Fe</name>
        <dbReference type="ChEBI" id="CHEBI:18248"/>
    </ligandPart>
</feature>
<keyword evidence="8" id="KW-1133">Transmembrane helix</keyword>
<keyword evidence="8" id="KW-0472">Membrane</keyword>
<evidence type="ECO:0000256" key="2">
    <source>
        <dbReference type="ARBA" id="ARBA00022525"/>
    </source>
</evidence>
<keyword evidence="2" id="KW-0964">Secreted</keyword>
<keyword evidence="4 6" id="KW-0349">Heme</keyword>
<feature type="compositionally biased region" description="Polar residues" evidence="7">
    <location>
        <begin position="951"/>
        <end position="987"/>
    </location>
</feature>
<keyword evidence="6" id="KW-0408">Iron</keyword>
<evidence type="ECO:0000256" key="4">
    <source>
        <dbReference type="ARBA" id="ARBA00022617"/>
    </source>
</evidence>
<dbReference type="PROSITE" id="PS50292">
    <property type="entry name" value="PEROXIDASE_3"/>
    <property type="match status" value="1"/>
</dbReference>
<feature type="compositionally biased region" description="Polar residues" evidence="7">
    <location>
        <begin position="48"/>
        <end position="63"/>
    </location>
</feature>
<dbReference type="Proteomes" id="UP000708208">
    <property type="component" value="Unassembled WGS sequence"/>
</dbReference>
<accession>A0A8J2JAX9</accession>
<keyword evidence="3" id="KW-0575">Peroxidase</keyword>
<evidence type="ECO:0000256" key="3">
    <source>
        <dbReference type="ARBA" id="ARBA00022559"/>
    </source>
</evidence>
<dbReference type="InterPro" id="IPR019791">
    <property type="entry name" value="Haem_peroxidase_animal"/>
</dbReference>
<sequence length="1044" mass="115743">KIGVTGLPFKSQIGTREEGEELGNDLSAQGDHAPSYLSLVKKKDHSGENCSTGSPDSQVYNGTTEEDIMAPYREEMSEILPLRGSDEWTEPGTGLFRSHTRTLSWAFFFGALAVSALVFFAVLAVVLEMQTTKAGPFADVTETPPTAPPFVPPSEPVVLPDVTSPLSTSTDLQSLLKLTWPIEDIQTRQDKNFVSALNSNKKNDYPVIVPIPLFKQANDNIVTDGMAAGVAALTSRQTLEGQLINSGMNVRAGSPAAAYAIGLRATTPECVRRGTAGFKMTKASQQMALALNLTKEEARQGIVLVNGTDPALMVNEFCLDNVTHVECNRTEIYRSYDGTCNNLDFGRWGSTNQIYRRILLPDYAHGINEPRVGTDETPLPNARDITSYVFQSDPTNDQSASLLLALWGQFVDHDIASSAQSTGLNGTAIACCKDGKLLATQHPECFPLPISYSDSFYASKGQSCMNFVRSAPAPICQFGPREQFNQITSYLDASTLYGSTLDELKDVKGRWGFPTAWNPGRLPTSYIEDGRPLPFRSTDLDDGCNTPEKVEQKQFCFKSGDKRVNEYFGMVSMNLLWIRQHNLVSEELVAGNPDWDEIRIFEETRRVVIAQIQHITYKEFLPLLLGSKMVKAAGLDLLEKGFYNNYDPQVDATISDAFAGAAFRLGHSMIQGLIKKVGPHWKNEDFIQIHKLFYDPFPMYQLGQMDAFLRGQAADPSGKADLHFSKQMTEHMFQLHNSSYGLDLAALDIQRGRDHGLPGYLEWRKVCNLPPVESFNDLTGIWPREAVEYVTVIYKQVEDIDLYVGGLAEKPLDGGMVGPLFSCILADQFLRLRKGDRFWYESNAQLKPFTSSQLQEIRKTTLARIICDNADAILSIQARAMEQVSEKNPRVSCSSDLILKPTWISWKESSSKTVLKSTGNSDPASLEEEFEEDEQEELVQEERRKDRDRSANSTLLKLAPNSSASNDFSNNTNPGSSEQTVAGRNTTSSSSISSAVAQGDVRPNNKLSFRETKQGVIMQWGSVKRNATSSYHQKAEESSDYPDY</sequence>
<feature type="region of interest" description="Disordered" evidence="7">
    <location>
        <begin position="1"/>
        <end position="31"/>
    </location>
</feature>
<feature type="compositionally biased region" description="Basic and acidic residues" evidence="7">
    <location>
        <begin position="940"/>
        <end position="950"/>
    </location>
</feature>
<keyword evidence="5" id="KW-0732">Signal</keyword>
<proteinExistence type="predicted"/>
<evidence type="ECO:0000256" key="5">
    <source>
        <dbReference type="ARBA" id="ARBA00022729"/>
    </source>
</evidence>
<protein>
    <recommendedName>
        <fullName evidence="11">Peroxidase</fullName>
    </recommendedName>
</protein>
<dbReference type="GO" id="GO:0046872">
    <property type="term" value="F:metal ion binding"/>
    <property type="evidence" value="ECO:0007669"/>
    <property type="project" value="UniProtKB-KW"/>
</dbReference>
<name>A0A8J2JAX9_9HEXA</name>
<dbReference type="GO" id="GO:0005576">
    <property type="term" value="C:extracellular region"/>
    <property type="evidence" value="ECO:0007669"/>
    <property type="project" value="UniProtKB-SubCell"/>
</dbReference>
<evidence type="ECO:0008006" key="11">
    <source>
        <dbReference type="Google" id="ProtNLM"/>
    </source>
</evidence>
<feature type="transmembrane region" description="Helical" evidence="8">
    <location>
        <begin position="105"/>
        <end position="127"/>
    </location>
</feature>
<gene>
    <name evidence="9" type="ORF">AFUS01_LOCUS6361</name>
</gene>
<dbReference type="EMBL" id="CAJVCH010041822">
    <property type="protein sequence ID" value="CAG7716875.1"/>
    <property type="molecule type" value="Genomic_DNA"/>
</dbReference>